<evidence type="ECO:0000313" key="2">
    <source>
        <dbReference type="EMBL" id="GAA0142399.1"/>
    </source>
</evidence>
<dbReference type="InterPro" id="IPR039537">
    <property type="entry name" value="Retrotran_Ty1/copia-like"/>
</dbReference>
<dbReference type="InterPro" id="IPR036397">
    <property type="entry name" value="RNaseH_sf"/>
</dbReference>
<proteinExistence type="predicted"/>
<organism evidence="2 3">
    <name type="scientific">Lithospermum erythrorhizon</name>
    <name type="common">Purple gromwell</name>
    <name type="synonym">Lithospermum officinale var. erythrorhizon</name>
    <dbReference type="NCBI Taxonomy" id="34254"/>
    <lineage>
        <taxon>Eukaryota</taxon>
        <taxon>Viridiplantae</taxon>
        <taxon>Streptophyta</taxon>
        <taxon>Embryophyta</taxon>
        <taxon>Tracheophyta</taxon>
        <taxon>Spermatophyta</taxon>
        <taxon>Magnoliopsida</taxon>
        <taxon>eudicotyledons</taxon>
        <taxon>Gunneridae</taxon>
        <taxon>Pentapetalae</taxon>
        <taxon>asterids</taxon>
        <taxon>lamiids</taxon>
        <taxon>Boraginales</taxon>
        <taxon>Boraginaceae</taxon>
        <taxon>Boraginoideae</taxon>
        <taxon>Lithospermeae</taxon>
        <taxon>Lithospermum</taxon>
    </lineage>
</organism>
<dbReference type="EMBL" id="BAABME010000393">
    <property type="protein sequence ID" value="GAA0142399.1"/>
    <property type="molecule type" value="Genomic_DNA"/>
</dbReference>
<protein>
    <recommendedName>
        <fullName evidence="4">Integrase catalytic domain-containing protein</fullName>
    </recommendedName>
</protein>
<dbReference type="AlphaFoldDB" id="A0AAV3NT50"/>
<dbReference type="SUPFAM" id="SSF53098">
    <property type="entry name" value="Ribonuclease H-like"/>
    <property type="match status" value="1"/>
</dbReference>
<feature type="region of interest" description="Disordered" evidence="1">
    <location>
        <begin position="205"/>
        <end position="226"/>
    </location>
</feature>
<dbReference type="Proteomes" id="UP001454036">
    <property type="component" value="Unassembled WGS sequence"/>
</dbReference>
<keyword evidence="3" id="KW-1185">Reference proteome</keyword>
<feature type="compositionally biased region" description="Polar residues" evidence="1">
    <location>
        <begin position="210"/>
        <end position="219"/>
    </location>
</feature>
<dbReference type="PANTHER" id="PTHR42648">
    <property type="entry name" value="TRANSPOSASE, PUTATIVE-RELATED"/>
    <property type="match status" value="1"/>
</dbReference>
<dbReference type="Gene3D" id="3.30.420.10">
    <property type="entry name" value="Ribonuclease H-like superfamily/Ribonuclease H"/>
    <property type="match status" value="1"/>
</dbReference>
<reference evidence="2 3" key="1">
    <citation type="submission" date="2024-01" db="EMBL/GenBank/DDBJ databases">
        <title>The complete chloroplast genome sequence of Lithospermum erythrorhizon: insights into the phylogenetic relationship among Boraginaceae species and the maternal lineages of purple gromwells.</title>
        <authorList>
            <person name="Okada T."/>
            <person name="Watanabe K."/>
        </authorList>
    </citation>
    <scope>NUCLEOTIDE SEQUENCE [LARGE SCALE GENOMIC DNA]</scope>
</reference>
<evidence type="ECO:0000313" key="3">
    <source>
        <dbReference type="Proteomes" id="UP001454036"/>
    </source>
</evidence>
<dbReference type="InterPro" id="IPR012337">
    <property type="entry name" value="RNaseH-like_sf"/>
</dbReference>
<gene>
    <name evidence="2" type="ORF">LIER_03307</name>
</gene>
<sequence length="254" mass="29019">MRSNRMFTIIPEMKGPGDADKNAECLQVDVEEISRLWYERTHGIRRQVTTSYTPQQNFVAERKNMTVMNMVRSMLSPKEMPKSFWPNVVLWTFHVLNRCPTLSVKNISIKNMTSQQAWSGVKPSISYFKTQKIVVSKDVIFEEDNKWEWSAELQKQIGEEELHCQDANDIEGENITHLPANNDQAIPSSGDNTNAKFVEESIHSDAVSPPHNNDTITQGRTHKAPNWMNDYVSGEGLSDDELVNMVEDDELSDT</sequence>
<dbReference type="PANTHER" id="PTHR42648:SF18">
    <property type="entry name" value="RETROTRANSPOSON, UNCLASSIFIED-LIKE PROTEIN"/>
    <property type="match status" value="1"/>
</dbReference>
<evidence type="ECO:0000256" key="1">
    <source>
        <dbReference type="SAM" id="MobiDB-lite"/>
    </source>
</evidence>
<evidence type="ECO:0008006" key="4">
    <source>
        <dbReference type="Google" id="ProtNLM"/>
    </source>
</evidence>
<dbReference type="GO" id="GO:0003676">
    <property type="term" value="F:nucleic acid binding"/>
    <property type="evidence" value="ECO:0007669"/>
    <property type="project" value="InterPro"/>
</dbReference>
<accession>A0AAV3NT50</accession>
<comment type="caution">
    <text evidence="2">The sequence shown here is derived from an EMBL/GenBank/DDBJ whole genome shotgun (WGS) entry which is preliminary data.</text>
</comment>
<name>A0AAV3NT50_LITER</name>